<evidence type="ECO:0000313" key="3">
    <source>
        <dbReference type="Proteomes" id="UP000238949"/>
    </source>
</evidence>
<evidence type="ECO:0000313" key="2">
    <source>
        <dbReference type="EMBL" id="PRO74062.1"/>
    </source>
</evidence>
<evidence type="ECO:0000256" key="1">
    <source>
        <dbReference type="SAM" id="Phobius"/>
    </source>
</evidence>
<dbReference type="EMBL" id="PVNP01000074">
    <property type="protein sequence ID" value="PRO74062.1"/>
    <property type="molecule type" value="Genomic_DNA"/>
</dbReference>
<dbReference type="Proteomes" id="UP000238949">
    <property type="component" value="Unassembled WGS sequence"/>
</dbReference>
<keyword evidence="1" id="KW-0812">Transmembrane</keyword>
<organism evidence="2 3">
    <name type="scientific">Alteromonas alba</name>
    <dbReference type="NCBI Taxonomy" id="2079529"/>
    <lineage>
        <taxon>Bacteria</taxon>
        <taxon>Pseudomonadati</taxon>
        <taxon>Pseudomonadota</taxon>
        <taxon>Gammaproteobacteria</taxon>
        <taxon>Alteromonadales</taxon>
        <taxon>Alteromonadaceae</taxon>
        <taxon>Alteromonas/Salinimonas group</taxon>
        <taxon>Alteromonas</taxon>
    </lineage>
</organism>
<dbReference type="AlphaFoldDB" id="A0A2S9VC90"/>
<gene>
    <name evidence="2" type="ORF">C6Y40_08265</name>
</gene>
<dbReference type="RefSeq" id="WP_105934172.1">
    <property type="nucleotide sequence ID" value="NZ_PVNP01000074.1"/>
</dbReference>
<feature type="transmembrane region" description="Helical" evidence="1">
    <location>
        <begin position="58"/>
        <end position="76"/>
    </location>
</feature>
<keyword evidence="1" id="KW-0472">Membrane</keyword>
<sequence>MNSQSQVALLELEPQEIKHAKVISGVSPYVLRRVFGFWVVFVAAIGGLVTVAPDLSQTFITMTLVVLLLFTFLIFYQSRIAEGWPSVIHYHNAIGVVQDPVARRFLFVADNLVTDAKPHVLTPNKKAVAIHFDDSQLTDEEKSLLQQAIWPEDNCLIALSYFKKRENICTTVKSVAGIS</sequence>
<reference evidence="3" key="1">
    <citation type="journal article" date="2020" name="Int. J. Syst. Evol. Microbiol.">
        <title>Alteromonas alba sp. nov., a marine bacterium isolated from the seawater of the West Pacific Ocean.</title>
        <authorList>
            <person name="Sun C."/>
            <person name="Wu Y.-H."/>
            <person name="Xamxidin M."/>
            <person name="Cheng H."/>
            <person name="Xu X.-W."/>
        </authorList>
    </citation>
    <scope>NUCLEOTIDE SEQUENCE [LARGE SCALE GENOMIC DNA]</scope>
    <source>
        <strain evidence="3">190</strain>
    </source>
</reference>
<feature type="transmembrane region" description="Helical" evidence="1">
    <location>
        <begin position="34"/>
        <end position="52"/>
    </location>
</feature>
<dbReference type="OrthoDB" id="6334640at2"/>
<accession>A0A2S9VC90</accession>
<comment type="caution">
    <text evidence="2">The sequence shown here is derived from an EMBL/GenBank/DDBJ whole genome shotgun (WGS) entry which is preliminary data.</text>
</comment>
<keyword evidence="1" id="KW-1133">Transmembrane helix</keyword>
<protein>
    <submittedName>
        <fullName evidence="2">Uncharacterized protein</fullName>
    </submittedName>
</protein>
<keyword evidence="3" id="KW-1185">Reference proteome</keyword>
<proteinExistence type="predicted"/>
<name>A0A2S9VC90_9ALTE</name>